<organism evidence="2 3">
    <name type="scientific">Oryza meyeriana var. granulata</name>
    <dbReference type="NCBI Taxonomy" id="110450"/>
    <lineage>
        <taxon>Eukaryota</taxon>
        <taxon>Viridiplantae</taxon>
        <taxon>Streptophyta</taxon>
        <taxon>Embryophyta</taxon>
        <taxon>Tracheophyta</taxon>
        <taxon>Spermatophyta</taxon>
        <taxon>Magnoliopsida</taxon>
        <taxon>Liliopsida</taxon>
        <taxon>Poales</taxon>
        <taxon>Poaceae</taxon>
        <taxon>BOP clade</taxon>
        <taxon>Oryzoideae</taxon>
        <taxon>Oryzeae</taxon>
        <taxon>Oryzinae</taxon>
        <taxon>Oryza</taxon>
        <taxon>Oryza meyeriana</taxon>
    </lineage>
</organism>
<sequence length="116" mass="12872">MAVVAATFSSPQDNEHCVAAVTCHFAEWHCPCGDSGKWLPVAEAVPRVDNFSPEQGPSNYSPPDGKRAAPAQVQRAPRPGWVPRPPAMYSFVHQQLRLCSRPSTRPEVLVKWRCYT</sequence>
<comment type="caution">
    <text evidence="2">The sequence shown here is derived from an EMBL/GenBank/DDBJ whole genome shotgun (WGS) entry which is preliminary data.</text>
</comment>
<evidence type="ECO:0000256" key="1">
    <source>
        <dbReference type="SAM" id="MobiDB-lite"/>
    </source>
</evidence>
<feature type="region of interest" description="Disordered" evidence="1">
    <location>
        <begin position="49"/>
        <end position="81"/>
    </location>
</feature>
<evidence type="ECO:0000313" key="3">
    <source>
        <dbReference type="Proteomes" id="UP000479710"/>
    </source>
</evidence>
<protein>
    <submittedName>
        <fullName evidence="2">Uncharacterized protein</fullName>
    </submittedName>
</protein>
<name>A0A6G1CA41_9ORYZ</name>
<feature type="compositionally biased region" description="Polar residues" evidence="1">
    <location>
        <begin position="52"/>
        <end position="61"/>
    </location>
</feature>
<proteinExistence type="predicted"/>
<accession>A0A6G1CA41</accession>
<reference evidence="2 3" key="1">
    <citation type="submission" date="2019-11" db="EMBL/GenBank/DDBJ databases">
        <title>Whole genome sequence of Oryza granulata.</title>
        <authorList>
            <person name="Li W."/>
        </authorList>
    </citation>
    <scope>NUCLEOTIDE SEQUENCE [LARGE SCALE GENOMIC DNA]</scope>
    <source>
        <strain evidence="3">cv. Menghai</strain>
        <tissue evidence="2">Leaf</tissue>
    </source>
</reference>
<gene>
    <name evidence="2" type="ORF">E2562_027019</name>
</gene>
<dbReference type="EMBL" id="SPHZ02000010">
    <property type="protein sequence ID" value="KAF0896674.1"/>
    <property type="molecule type" value="Genomic_DNA"/>
</dbReference>
<dbReference type="Proteomes" id="UP000479710">
    <property type="component" value="Unassembled WGS sequence"/>
</dbReference>
<evidence type="ECO:0000313" key="2">
    <source>
        <dbReference type="EMBL" id="KAF0896674.1"/>
    </source>
</evidence>
<feature type="compositionally biased region" description="Low complexity" evidence="1">
    <location>
        <begin position="68"/>
        <end position="79"/>
    </location>
</feature>
<keyword evidence="3" id="KW-1185">Reference proteome</keyword>
<dbReference type="AlphaFoldDB" id="A0A6G1CA41"/>